<keyword evidence="2" id="KW-1185">Reference proteome</keyword>
<dbReference type="Proteomes" id="UP000007519">
    <property type="component" value="Chromosome"/>
</dbReference>
<dbReference type="HOGENOM" id="CLU_2920133_0_0_10"/>
<reference evidence="1 2" key="1">
    <citation type="journal article" date="2012" name="Stand. Genomic Sci.">
        <title>Complete genome sequencing and analysis of Saprospira grandis str. Lewin, a predatory marine bacterium.</title>
        <authorList>
            <person name="Saw J.H."/>
            <person name="Yuryev A."/>
            <person name="Kanbe M."/>
            <person name="Hou S."/>
            <person name="Young A.G."/>
            <person name="Aizawa S."/>
            <person name="Alam M."/>
        </authorList>
    </citation>
    <scope>NUCLEOTIDE SEQUENCE [LARGE SCALE GENOMIC DNA]</scope>
    <source>
        <strain evidence="1 2">Lewin</strain>
    </source>
</reference>
<gene>
    <name evidence="1" type="ordered locus">SGRA_2435</name>
</gene>
<dbReference type="EMBL" id="CP002831">
    <property type="protein sequence ID" value="AFC25163.1"/>
    <property type="molecule type" value="Genomic_DNA"/>
</dbReference>
<dbReference type="KEGG" id="sgn:SGRA_2435"/>
<accession>H6L4Y8</accession>
<protein>
    <submittedName>
        <fullName evidence="1">Uncharacterized protein</fullName>
    </submittedName>
</protein>
<dbReference type="STRING" id="984262.SGRA_2435"/>
<dbReference type="AlphaFoldDB" id="H6L4Y8"/>
<sequence>MALKNFSLEIARIRLFWPFCALQAALPPQATTSPLGRLRRPKGVTDVQQCGEAAMAEGQTA</sequence>
<proteinExistence type="predicted"/>
<organism evidence="1 2">
    <name type="scientific">Saprospira grandis (strain Lewin)</name>
    <dbReference type="NCBI Taxonomy" id="984262"/>
    <lineage>
        <taxon>Bacteria</taxon>
        <taxon>Pseudomonadati</taxon>
        <taxon>Bacteroidota</taxon>
        <taxon>Saprospiria</taxon>
        <taxon>Saprospirales</taxon>
        <taxon>Saprospiraceae</taxon>
        <taxon>Saprospira</taxon>
    </lineage>
</organism>
<evidence type="ECO:0000313" key="2">
    <source>
        <dbReference type="Proteomes" id="UP000007519"/>
    </source>
</evidence>
<name>H6L4Y8_SAPGL</name>
<dbReference type="RefSeq" id="WP_015692776.1">
    <property type="nucleotide sequence ID" value="NC_016940.1"/>
</dbReference>
<evidence type="ECO:0000313" key="1">
    <source>
        <dbReference type="EMBL" id="AFC25163.1"/>
    </source>
</evidence>